<evidence type="ECO:0000256" key="3">
    <source>
        <dbReference type="ARBA" id="ARBA00022734"/>
    </source>
</evidence>
<feature type="compositionally biased region" description="Basic and acidic residues" evidence="10">
    <location>
        <begin position="53"/>
        <end position="64"/>
    </location>
</feature>
<feature type="compositionally biased region" description="Polar residues" evidence="10">
    <location>
        <begin position="1"/>
        <end position="19"/>
    </location>
</feature>
<dbReference type="FunCoup" id="F6RYX7">
    <property type="interactions" value="162"/>
</dbReference>
<dbReference type="GO" id="GO:0016020">
    <property type="term" value="C:membrane"/>
    <property type="evidence" value="ECO:0007669"/>
    <property type="project" value="UniProtKB-SubCell"/>
</dbReference>
<feature type="domain" description="C-type lectin" evidence="11">
    <location>
        <begin position="193"/>
        <end position="299"/>
    </location>
</feature>
<feature type="compositionally biased region" description="Polar residues" evidence="10">
    <location>
        <begin position="97"/>
        <end position="122"/>
    </location>
</feature>
<dbReference type="GO" id="GO:0002223">
    <property type="term" value="P:stimulatory C-type lectin receptor signaling pathway"/>
    <property type="evidence" value="ECO:0000318"/>
    <property type="project" value="GO_Central"/>
</dbReference>
<dbReference type="GeneTree" id="ENSGT00940000156296"/>
<keyword evidence="5" id="KW-1133">Transmembrane helix</keyword>
<dbReference type="GO" id="GO:0045954">
    <property type="term" value="P:positive regulation of natural killer cell mediated cytotoxicity"/>
    <property type="evidence" value="ECO:0000318"/>
    <property type="project" value="GO_Central"/>
</dbReference>
<name>F6RYX7_ORNAN</name>
<dbReference type="InParanoid" id="F6RYX7"/>
<dbReference type="RefSeq" id="XP_039770502.1">
    <property type="nucleotide sequence ID" value="XM_039914568.1"/>
</dbReference>
<proteinExistence type="predicted"/>
<evidence type="ECO:0000256" key="6">
    <source>
        <dbReference type="ARBA" id="ARBA00023136"/>
    </source>
</evidence>
<evidence type="ECO:0000313" key="12">
    <source>
        <dbReference type="Ensembl" id="ENSOANP00000027383.2"/>
    </source>
</evidence>
<dbReference type="AlphaFoldDB" id="F6RYX7"/>
<dbReference type="HOGENOM" id="CLU_049894_9_2_1"/>
<gene>
    <name evidence="12" type="primary">LOC103170750</name>
</gene>
<evidence type="ECO:0000313" key="13">
    <source>
        <dbReference type="Proteomes" id="UP000002279"/>
    </source>
</evidence>
<protein>
    <recommendedName>
        <fullName evidence="8">Natural killer cells antigen CD94</fullName>
    </recommendedName>
    <alternativeName>
        <fullName evidence="9">Killer cell lectin-like receptor subfamily D member 1</fullName>
    </alternativeName>
</protein>
<sequence>MSEQQVFYTELKINNFSQPHSKRQGDKKSKDSGKEKELNYAELKLPRSSQQESKQERLDDRETSEQQVTYSELNEQRLNLSWQDQKSKGAKSRRSTNEQSVTYSELKQHNRPQQCSPSENAQSKVGSQSKLWKFTAVTLGIFCLALLTTAGFLAAQVTQQQEVSPSPLPKPSHNTISKTGCDWDPCPGDWIGFRNSCYLFSNDTKNWRDSKIACATLNSSLLWLDNQEELDFLGLFSHPAWTGLYRNGPHSSWQWEDGTAFSIHGITIQEKQPEGNCVFQRTDFLYYYNCEILIGFTCKQRTH</sequence>
<feature type="compositionally biased region" description="Basic and acidic residues" evidence="10">
    <location>
        <begin position="23"/>
        <end position="39"/>
    </location>
</feature>
<dbReference type="GO" id="GO:0030246">
    <property type="term" value="F:carbohydrate binding"/>
    <property type="evidence" value="ECO:0007669"/>
    <property type="project" value="UniProtKB-KW"/>
</dbReference>
<dbReference type="PANTHER" id="PTHR22800:SF252">
    <property type="entry name" value="NATURAL KILLER CELLS ANTIGEN CD94"/>
    <property type="match status" value="1"/>
</dbReference>
<evidence type="ECO:0000256" key="7">
    <source>
        <dbReference type="ARBA" id="ARBA00023180"/>
    </source>
</evidence>
<dbReference type="InterPro" id="IPR001304">
    <property type="entry name" value="C-type_lectin-like"/>
</dbReference>
<keyword evidence="7" id="KW-0325">Glycoprotein</keyword>
<evidence type="ECO:0000256" key="9">
    <source>
        <dbReference type="ARBA" id="ARBA00041489"/>
    </source>
</evidence>
<dbReference type="Pfam" id="PF00059">
    <property type="entry name" value="Lectin_C"/>
    <property type="match status" value="1"/>
</dbReference>
<dbReference type="PROSITE" id="PS50041">
    <property type="entry name" value="C_TYPE_LECTIN_2"/>
    <property type="match status" value="1"/>
</dbReference>
<evidence type="ECO:0000256" key="5">
    <source>
        <dbReference type="ARBA" id="ARBA00022989"/>
    </source>
</evidence>
<reference evidence="12" key="2">
    <citation type="submission" date="2025-08" db="UniProtKB">
        <authorList>
            <consortium name="Ensembl"/>
        </authorList>
    </citation>
    <scope>IDENTIFICATION</scope>
    <source>
        <strain evidence="12">Glennie</strain>
    </source>
</reference>
<dbReference type="SUPFAM" id="SSF56436">
    <property type="entry name" value="C-type lectin-like"/>
    <property type="match status" value="1"/>
</dbReference>
<dbReference type="Gene3D" id="3.10.100.10">
    <property type="entry name" value="Mannose-Binding Protein A, subunit A"/>
    <property type="match status" value="1"/>
</dbReference>
<dbReference type="CDD" id="cd03593">
    <property type="entry name" value="CLECT_NK_receptors_like"/>
    <property type="match status" value="1"/>
</dbReference>
<dbReference type="Proteomes" id="UP000002279">
    <property type="component" value="Chromosome 17"/>
</dbReference>
<keyword evidence="3" id="KW-0430">Lectin</keyword>
<keyword evidence="6" id="KW-0472">Membrane</keyword>
<reference evidence="12" key="3">
    <citation type="submission" date="2025-09" db="UniProtKB">
        <authorList>
            <consortium name="Ensembl"/>
        </authorList>
    </citation>
    <scope>IDENTIFICATION</scope>
    <source>
        <strain evidence="12">Glennie</strain>
    </source>
</reference>
<evidence type="ECO:0000256" key="8">
    <source>
        <dbReference type="ARBA" id="ARBA00041193"/>
    </source>
</evidence>
<feature type="compositionally biased region" description="Polar residues" evidence="10">
    <location>
        <begin position="65"/>
        <end position="84"/>
    </location>
</feature>
<feature type="region of interest" description="Disordered" evidence="10">
    <location>
        <begin position="1"/>
        <end position="122"/>
    </location>
</feature>
<evidence type="ECO:0000256" key="10">
    <source>
        <dbReference type="SAM" id="MobiDB-lite"/>
    </source>
</evidence>
<dbReference type="KEGG" id="oaa:103170750"/>
<keyword evidence="13" id="KW-1185">Reference proteome</keyword>
<evidence type="ECO:0000256" key="4">
    <source>
        <dbReference type="ARBA" id="ARBA00022968"/>
    </source>
</evidence>
<accession>F6RYX7</accession>
<reference evidence="12 13" key="1">
    <citation type="journal article" date="2008" name="Nature">
        <title>Genome analysis of the platypus reveals unique signatures of evolution.</title>
        <authorList>
            <person name="Warren W.C."/>
            <person name="Hillier L.W."/>
            <person name="Marshall Graves J.A."/>
            <person name="Birney E."/>
            <person name="Ponting C.P."/>
            <person name="Grutzner F."/>
            <person name="Belov K."/>
            <person name="Miller W."/>
            <person name="Clarke L."/>
            <person name="Chinwalla A.T."/>
            <person name="Yang S.P."/>
            <person name="Heger A."/>
            <person name="Locke D.P."/>
            <person name="Miethke P."/>
            <person name="Waters P.D."/>
            <person name="Veyrunes F."/>
            <person name="Fulton L."/>
            <person name="Fulton B."/>
            <person name="Graves T."/>
            <person name="Wallis J."/>
            <person name="Puente X.S."/>
            <person name="Lopez-Otin C."/>
            <person name="Ordonez G.R."/>
            <person name="Eichler E.E."/>
            <person name="Chen L."/>
            <person name="Cheng Z."/>
            <person name="Deakin J.E."/>
            <person name="Alsop A."/>
            <person name="Thompson K."/>
            <person name="Kirby P."/>
            <person name="Papenfuss A.T."/>
            <person name="Wakefield M.J."/>
            <person name="Olender T."/>
            <person name="Lancet D."/>
            <person name="Huttley G.A."/>
            <person name="Smit A.F."/>
            <person name="Pask A."/>
            <person name="Temple-Smith P."/>
            <person name="Batzer M.A."/>
            <person name="Walker J.A."/>
            <person name="Konkel M.K."/>
            <person name="Harris R.S."/>
            <person name="Whittington C.M."/>
            <person name="Wong E.S."/>
            <person name="Gemmell N.J."/>
            <person name="Buschiazzo E."/>
            <person name="Vargas Jentzsch I.M."/>
            <person name="Merkel A."/>
            <person name="Schmitz J."/>
            <person name="Zemann A."/>
            <person name="Churakov G."/>
            <person name="Kriegs J.O."/>
            <person name="Brosius J."/>
            <person name="Murchison E.P."/>
            <person name="Sachidanandam R."/>
            <person name="Smith C."/>
            <person name="Hannon G.J."/>
            <person name="Tsend-Ayush E."/>
            <person name="McMillan D."/>
            <person name="Attenborough R."/>
            <person name="Rens W."/>
            <person name="Ferguson-Smith M."/>
            <person name="Lefevre C.M."/>
            <person name="Sharp J.A."/>
            <person name="Nicholas K.R."/>
            <person name="Ray D.A."/>
            <person name="Kube M."/>
            <person name="Reinhardt R."/>
            <person name="Pringle T.H."/>
            <person name="Taylor J."/>
            <person name="Jones R.C."/>
            <person name="Nixon B."/>
            <person name="Dacheux J.L."/>
            <person name="Niwa H."/>
            <person name="Sekita Y."/>
            <person name="Huang X."/>
            <person name="Stark A."/>
            <person name="Kheradpour P."/>
            <person name="Kellis M."/>
            <person name="Flicek P."/>
            <person name="Chen Y."/>
            <person name="Webber C."/>
            <person name="Hardison R."/>
            <person name="Nelson J."/>
            <person name="Hallsworth-Pepin K."/>
            <person name="Delehaunty K."/>
            <person name="Markovic C."/>
            <person name="Minx P."/>
            <person name="Feng Y."/>
            <person name="Kremitzki C."/>
            <person name="Mitreva M."/>
            <person name="Glasscock J."/>
            <person name="Wylie T."/>
            <person name="Wohldmann P."/>
            <person name="Thiru P."/>
            <person name="Nhan M.N."/>
            <person name="Pohl C.S."/>
            <person name="Smith S.M."/>
            <person name="Hou S."/>
            <person name="Nefedov M."/>
            <person name="de Jong P.J."/>
            <person name="Renfree M.B."/>
            <person name="Mardis E.R."/>
            <person name="Wilson R.K."/>
        </authorList>
    </citation>
    <scope>NUCLEOTIDE SEQUENCE [LARGE SCALE GENOMIC DNA]</scope>
    <source>
        <strain evidence="12 13">Glennie</strain>
    </source>
</reference>
<dbReference type="SMART" id="SM00034">
    <property type="entry name" value="CLECT"/>
    <property type="match status" value="1"/>
</dbReference>
<organism evidence="12 13">
    <name type="scientific">Ornithorhynchus anatinus</name>
    <name type="common">Duckbill platypus</name>
    <dbReference type="NCBI Taxonomy" id="9258"/>
    <lineage>
        <taxon>Eukaryota</taxon>
        <taxon>Metazoa</taxon>
        <taxon>Chordata</taxon>
        <taxon>Craniata</taxon>
        <taxon>Vertebrata</taxon>
        <taxon>Euteleostomi</taxon>
        <taxon>Mammalia</taxon>
        <taxon>Monotremata</taxon>
        <taxon>Ornithorhynchidae</taxon>
        <taxon>Ornithorhynchus</taxon>
    </lineage>
</organism>
<dbReference type="PANTHER" id="PTHR22800">
    <property type="entry name" value="C-TYPE LECTIN PROTEINS"/>
    <property type="match status" value="1"/>
</dbReference>
<dbReference type="Bgee" id="ENSOANG00000030770">
    <property type="expression patterns" value="Expressed in adult mammalian kidney and 2 other cell types or tissues"/>
</dbReference>
<dbReference type="GeneID" id="103170750"/>
<keyword evidence="4" id="KW-0735">Signal-anchor</keyword>
<dbReference type="InterPro" id="IPR016186">
    <property type="entry name" value="C-type_lectin-like/link_sf"/>
</dbReference>
<comment type="subcellular location">
    <subcellularLocation>
        <location evidence="1">Membrane</location>
        <topology evidence="1">Single-pass type II membrane protein</topology>
    </subcellularLocation>
</comment>
<evidence type="ECO:0000256" key="1">
    <source>
        <dbReference type="ARBA" id="ARBA00004606"/>
    </source>
</evidence>
<dbReference type="InterPro" id="IPR033992">
    <property type="entry name" value="NKR-like_CTLD"/>
</dbReference>
<keyword evidence="2" id="KW-0812">Transmembrane</keyword>
<dbReference type="OrthoDB" id="10059571at2759"/>
<dbReference type="InterPro" id="IPR016187">
    <property type="entry name" value="CTDL_fold"/>
</dbReference>
<evidence type="ECO:0000259" key="11">
    <source>
        <dbReference type="PROSITE" id="PS50041"/>
    </source>
</evidence>
<dbReference type="InterPro" id="IPR050919">
    <property type="entry name" value="NKG2/CD94_NK_receptors"/>
</dbReference>
<dbReference type="Ensembl" id="ENSOANT00000031183.2">
    <property type="protein sequence ID" value="ENSOANP00000027383.2"/>
    <property type="gene ID" value="ENSOANG00000030770.2"/>
</dbReference>
<evidence type="ECO:0000256" key="2">
    <source>
        <dbReference type="ARBA" id="ARBA00022692"/>
    </source>
</evidence>